<reference evidence="7 8" key="1">
    <citation type="submission" date="2021-05" db="EMBL/GenBank/DDBJ databases">
        <title>Direct Submission.</title>
        <authorList>
            <person name="Li K."/>
            <person name="Gao J."/>
        </authorList>
    </citation>
    <scope>NUCLEOTIDE SEQUENCE [LARGE SCALE GENOMIC DNA]</scope>
    <source>
        <strain evidence="7 8">Mg02</strain>
    </source>
</reference>
<evidence type="ECO:0000256" key="2">
    <source>
        <dbReference type="ARBA" id="ARBA00023125"/>
    </source>
</evidence>
<dbReference type="RefSeq" id="WP_220561706.1">
    <property type="nucleotide sequence ID" value="NZ_CP074133.1"/>
</dbReference>
<dbReference type="PANTHER" id="PTHR30055:SF234">
    <property type="entry name" value="HTH-TYPE TRANSCRIPTIONAL REGULATOR BETI"/>
    <property type="match status" value="1"/>
</dbReference>
<dbReference type="PROSITE" id="PS50977">
    <property type="entry name" value="HTH_TETR_2"/>
    <property type="match status" value="1"/>
</dbReference>
<feature type="region of interest" description="Disordered" evidence="5">
    <location>
        <begin position="200"/>
        <end position="221"/>
    </location>
</feature>
<dbReference type="Pfam" id="PF00440">
    <property type="entry name" value="TetR_N"/>
    <property type="match status" value="1"/>
</dbReference>
<feature type="DNA-binding region" description="H-T-H motif" evidence="4">
    <location>
        <begin position="33"/>
        <end position="52"/>
    </location>
</feature>
<dbReference type="SUPFAM" id="SSF46689">
    <property type="entry name" value="Homeodomain-like"/>
    <property type="match status" value="1"/>
</dbReference>
<feature type="domain" description="HTH tetR-type" evidence="6">
    <location>
        <begin position="10"/>
        <end position="70"/>
    </location>
</feature>
<organism evidence="7 8">
    <name type="scientific">Nocardiopsis changdeensis</name>
    <dbReference type="NCBI Taxonomy" id="2831969"/>
    <lineage>
        <taxon>Bacteria</taxon>
        <taxon>Bacillati</taxon>
        <taxon>Actinomycetota</taxon>
        <taxon>Actinomycetes</taxon>
        <taxon>Streptosporangiales</taxon>
        <taxon>Nocardiopsidaceae</taxon>
        <taxon>Nocardiopsis</taxon>
    </lineage>
</organism>
<dbReference type="InterPro" id="IPR050109">
    <property type="entry name" value="HTH-type_TetR-like_transc_reg"/>
</dbReference>
<keyword evidence="2 4" id="KW-0238">DNA-binding</keyword>
<evidence type="ECO:0000256" key="4">
    <source>
        <dbReference type="PROSITE-ProRule" id="PRU00335"/>
    </source>
</evidence>
<dbReference type="EMBL" id="CP074133">
    <property type="protein sequence ID" value="QUX20510.1"/>
    <property type="molecule type" value="Genomic_DNA"/>
</dbReference>
<keyword evidence="3" id="KW-0804">Transcription</keyword>
<proteinExistence type="predicted"/>
<evidence type="ECO:0000256" key="3">
    <source>
        <dbReference type="ARBA" id="ARBA00023163"/>
    </source>
</evidence>
<dbReference type="PRINTS" id="PR00455">
    <property type="entry name" value="HTHTETR"/>
</dbReference>
<evidence type="ECO:0000313" key="8">
    <source>
        <dbReference type="Proteomes" id="UP000676079"/>
    </source>
</evidence>
<protein>
    <submittedName>
        <fullName evidence="7">TetR/AcrR family transcriptional regulator</fullName>
    </submittedName>
</protein>
<sequence length="221" mass="23550">MDTERPAEDLTGRARIRDAALEVFAERGTKGATVQLIAAAAGVSTGLIRHHFGSKDGLRRACDEYAVGTLLEQARRALEEDTAAPGFMDSMHRASGASTRYLARALVEDSPAAAELFDTGAALAERFLTEQDPERFPPGAEATRDAAAVMGAMQLSTLTLHTHLRRRMGVDPLDPAHTPRLAAAMVGVYTTTVAFLSGEQGRPISDALTGDAPPTPREEEP</sequence>
<evidence type="ECO:0000313" key="7">
    <source>
        <dbReference type="EMBL" id="QUX20510.1"/>
    </source>
</evidence>
<name>A0ABX8BE36_9ACTN</name>
<dbReference type="Proteomes" id="UP000676079">
    <property type="component" value="Chromosome"/>
</dbReference>
<keyword evidence="8" id="KW-1185">Reference proteome</keyword>
<gene>
    <name evidence="7" type="ORF">KGD84_18540</name>
</gene>
<dbReference type="InterPro" id="IPR009057">
    <property type="entry name" value="Homeodomain-like_sf"/>
</dbReference>
<evidence type="ECO:0000256" key="1">
    <source>
        <dbReference type="ARBA" id="ARBA00023015"/>
    </source>
</evidence>
<dbReference type="PANTHER" id="PTHR30055">
    <property type="entry name" value="HTH-TYPE TRANSCRIPTIONAL REGULATOR RUTR"/>
    <property type="match status" value="1"/>
</dbReference>
<dbReference type="InterPro" id="IPR001647">
    <property type="entry name" value="HTH_TetR"/>
</dbReference>
<keyword evidence="1" id="KW-0805">Transcription regulation</keyword>
<evidence type="ECO:0000259" key="6">
    <source>
        <dbReference type="PROSITE" id="PS50977"/>
    </source>
</evidence>
<accession>A0ABX8BE36</accession>
<evidence type="ECO:0000256" key="5">
    <source>
        <dbReference type="SAM" id="MobiDB-lite"/>
    </source>
</evidence>
<dbReference type="Gene3D" id="1.10.357.10">
    <property type="entry name" value="Tetracycline Repressor, domain 2"/>
    <property type="match status" value="1"/>
</dbReference>